<protein>
    <submittedName>
        <fullName evidence="2">Uncharacterized protein</fullName>
    </submittedName>
</protein>
<feature type="compositionally biased region" description="Polar residues" evidence="1">
    <location>
        <begin position="132"/>
        <end position="161"/>
    </location>
</feature>
<proteinExistence type="predicted"/>
<gene>
    <name evidence="2" type="ORF">RHGRI_010976</name>
</gene>
<feature type="region of interest" description="Disordered" evidence="1">
    <location>
        <begin position="1"/>
        <end position="76"/>
    </location>
</feature>
<sequence length="241" mass="26959">MADGTLSMVEGLGLKTLDSNELRRKQVPHMESPNNGIPTRSVQASSPKGFGAHSPKSPKSTSPARKLQQAFQNERRQLESEARMLEIVSHLEDELNNSADPFILDVVTAKLQSVQQTWKEDRQKEAEERATRLNSNRPSSSTASGILGPESQQNPTHPRPQQQTLFEETLILEAEERARLELHQQQQQQEVSSIPVPKTLVNARGTPYLEGDPNMGFDETNTRPRRPWSPNGQPSQTTNKP</sequence>
<feature type="compositionally biased region" description="Polar residues" evidence="1">
    <location>
        <begin position="32"/>
        <end position="46"/>
    </location>
</feature>
<keyword evidence="3" id="KW-1185">Reference proteome</keyword>
<evidence type="ECO:0000313" key="3">
    <source>
        <dbReference type="Proteomes" id="UP000823749"/>
    </source>
</evidence>
<evidence type="ECO:0000256" key="1">
    <source>
        <dbReference type="SAM" id="MobiDB-lite"/>
    </source>
</evidence>
<feature type="region of interest" description="Disordered" evidence="1">
    <location>
        <begin position="182"/>
        <end position="241"/>
    </location>
</feature>
<organism evidence="2 3">
    <name type="scientific">Rhododendron griersonianum</name>
    <dbReference type="NCBI Taxonomy" id="479676"/>
    <lineage>
        <taxon>Eukaryota</taxon>
        <taxon>Viridiplantae</taxon>
        <taxon>Streptophyta</taxon>
        <taxon>Embryophyta</taxon>
        <taxon>Tracheophyta</taxon>
        <taxon>Spermatophyta</taxon>
        <taxon>Magnoliopsida</taxon>
        <taxon>eudicotyledons</taxon>
        <taxon>Gunneridae</taxon>
        <taxon>Pentapetalae</taxon>
        <taxon>asterids</taxon>
        <taxon>Ericales</taxon>
        <taxon>Ericaceae</taxon>
        <taxon>Ericoideae</taxon>
        <taxon>Rhodoreae</taxon>
        <taxon>Rhododendron</taxon>
    </lineage>
</organism>
<dbReference type="Proteomes" id="UP000823749">
    <property type="component" value="Chromosome 4"/>
</dbReference>
<feature type="compositionally biased region" description="Basic and acidic residues" evidence="1">
    <location>
        <begin position="118"/>
        <end position="131"/>
    </location>
</feature>
<evidence type="ECO:0000313" key="2">
    <source>
        <dbReference type="EMBL" id="KAG5552992.1"/>
    </source>
</evidence>
<comment type="caution">
    <text evidence="2">The sequence shown here is derived from an EMBL/GenBank/DDBJ whole genome shotgun (WGS) entry which is preliminary data.</text>
</comment>
<name>A0AAV6KKR3_9ERIC</name>
<feature type="compositionally biased region" description="Polar residues" evidence="1">
    <location>
        <begin position="230"/>
        <end position="241"/>
    </location>
</feature>
<dbReference type="AlphaFoldDB" id="A0AAV6KKR3"/>
<feature type="region of interest" description="Disordered" evidence="1">
    <location>
        <begin position="118"/>
        <end position="161"/>
    </location>
</feature>
<dbReference type="EMBL" id="JACTNZ010000004">
    <property type="protein sequence ID" value="KAG5552992.1"/>
    <property type="molecule type" value="Genomic_DNA"/>
</dbReference>
<accession>A0AAV6KKR3</accession>
<reference evidence="2" key="1">
    <citation type="submission" date="2020-08" db="EMBL/GenBank/DDBJ databases">
        <title>Plant Genome Project.</title>
        <authorList>
            <person name="Zhang R.-G."/>
        </authorList>
    </citation>
    <scope>NUCLEOTIDE SEQUENCE</scope>
    <source>
        <strain evidence="2">WSP0</strain>
        <tissue evidence="2">Leaf</tissue>
    </source>
</reference>